<dbReference type="InterPro" id="IPR050471">
    <property type="entry name" value="AB_hydrolase"/>
</dbReference>
<dbReference type="InterPro" id="IPR029058">
    <property type="entry name" value="AB_hydrolase_fold"/>
</dbReference>
<dbReference type="RefSeq" id="WP_143418966.1">
    <property type="nucleotide sequence ID" value="NZ_VJXR01000041.1"/>
</dbReference>
<reference evidence="2 3" key="1">
    <citation type="submission" date="2019-07" db="EMBL/GenBank/DDBJ databases">
        <title>Georgenia wutianyii sp. nov. and Georgenia *** sp. nov. isolated from plateau pika (Ochotona curzoniae) in the Qinghai-Tibet plateau of China.</title>
        <authorList>
            <person name="Tian Z."/>
        </authorList>
    </citation>
    <scope>NUCLEOTIDE SEQUENCE [LARGE SCALE GENOMIC DNA]</scope>
    <source>
        <strain evidence="2 3">Z446</strain>
    </source>
</reference>
<dbReference type="EMBL" id="VJXR01000041">
    <property type="protein sequence ID" value="TRW44554.1"/>
    <property type="molecule type" value="Genomic_DNA"/>
</dbReference>
<sequence length="292" mass="30044">MQETDVAVADGRTLHVYDAGAPADEARLVVVWHHGTPNIGAPPVPLYPAAAGLGIRWISYDRPAYGGSSPLPGRDVASAAEDVARITDALGLDRFAVIGHSGGAPHALACGALLSDRVLGVVGVAGLAPFDAAGLSWFDGMAPSGVAAIRAAAEGRAAKEQYERSASDGEPAFTAADEAALSGEWAWFLDVVRPAVAAGPAGLIDDDLAYVGPWGFDVAGITVPVLLLHGAADKVVPVSHARWNARRIRGAELWVRPDAGHISVLDGGAAALAWLAEVDERTPDRRGGRAAP</sequence>
<keyword evidence="3" id="KW-1185">Reference proteome</keyword>
<organism evidence="2 3">
    <name type="scientific">Georgenia yuyongxinii</name>
    <dbReference type="NCBI Taxonomy" id="2589797"/>
    <lineage>
        <taxon>Bacteria</taxon>
        <taxon>Bacillati</taxon>
        <taxon>Actinomycetota</taxon>
        <taxon>Actinomycetes</taxon>
        <taxon>Micrococcales</taxon>
        <taxon>Bogoriellaceae</taxon>
        <taxon>Georgenia</taxon>
    </lineage>
</organism>
<comment type="caution">
    <text evidence="2">The sequence shown here is derived from an EMBL/GenBank/DDBJ whole genome shotgun (WGS) entry which is preliminary data.</text>
</comment>
<dbReference type="Gene3D" id="3.40.50.1820">
    <property type="entry name" value="alpha/beta hydrolase"/>
    <property type="match status" value="1"/>
</dbReference>
<name>A0A552WPF3_9MICO</name>
<dbReference type="Proteomes" id="UP000318693">
    <property type="component" value="Unassembled WGS sequence"/>
</dbReference>
<dbReference type="SUPFAM" id="SSF53474">
    <property type="entry name" value="alpha/beta-Hydrolases"/>
    <property type="match status" value="1"/>
</dbReference>
<evidence type="ECO:0000259" key="1">
    <source>
        <dbReference type="Pfam" id="PF00561"/>
    </source>
</evidence>
<dbReference type="PANTHER" id="PTHR43433:SF10">
    <property type="entry name" value="AB HYDROLASE-1 DOMAIN-CONTAINING PROTEIN"/>
    <property type="match status" value="1"/>
</dbReference>
<gene>
    <name evidence="2" type="ORF">FJ693_13150</name>
</gene>
<dbReference type="Pfam" id="PF00561">
    <property type="entry name" value="Abhydrolase_1"/>
    <property type="match status" value="1"/>
</dbReference>
<protein>
    <submittedName>
        <fullName evidence="2">Alpha/beta hydrolase</fullName>
    </submittedName>
</protein>
<proteinExistence type="predicted"/>
<evidence type="ECO:0000313" key="3">
    <source>
        <dbReference type="Proteomes" id="UP000318693"/>
    </source>
</evidence>
<accession>A0A552WPF3</accession>
<evidence type="ECO:0000313" key="2">
    <source>
        <dbReference type="EMBL" id="TRW44554.1"/>
    </source>
</evidence>
<dbReference type="PANTHER" id="PTHR43433">
    <property type="entry name" value="HYDROLASE, ALPHA/BETA FOLD FAMILY PROTEIN"/>
    <property type="match status" value="1"/>
</dbReference>
<dbReference type="PRINTS" id="PR00111">
    <property type="entry name" value="ABHYDROLASE"/>
</dbReference>
<keyword evidence="2" id="KW-0378">Hydrolase</keyword>
<dbReference type="InterPro" id="IPR000073">
    <property type="entry name" value="AB_hydrolase_1"/>
</dbReference>
<dbReference type="GO" id="GO:0016787">
    <property type="term" value="F:hydrolase activity"/>
    <property type="evidence" value="ECO:0007669"/>
    <property type="project" value="UniProtKB-KW"/>
</dbReference>
<dbReference type="AlphaFoldDB" id="A0A552WPF3"/>
<feature type="domain" description="AB hydrolase-1" evidence="1">
    <location>
        <begin position="29"/>
        <end position="267"/>
    </location>
</feature>